<dbReference type="GO" id="GO:0016874">
    <property type="term" value="F:ligase activity"/>
    <property type="evidence" value="ECO:0007669"/>
    <property type="project" value="UniProtKB-KW"/>
</dbReference>
<keyword evidence="3" id="KW-0436">Ligase</keyword>
<accession>A0A553K3R7</accession>
<feature type="domain" description="DNA ligase D polymerase" evidence="2">
    <location>
        <begin position="32"/>
        <end position="295"/>
    </location>
</feature>
<name>A0A553K3R7_9ACTN</name>
<dbReference type="EMBL" id="VKKG01000001">
    <property type="protein sequence ID" value="TRY19349.1"/>
    <property type="molecule type" value="Genomic_DNA"/>
</dbReference>
<dbReference type="Proteomes" id="UP000317638">
    <property type="component" value="Unassembled WGS sequence"/>
</dbReference>
<evidence type="ECO:0000256" key="1">
    <source>
        <dbReference type="SAM" id="MobiDB-lite"/>
    </source>
</evidence>
<dbReference type="PANTHER" id="PTHR42705:SF3">
    <property type="entry name" value="ATP-DEPENDENT DNA LIGASE"/>
    <property type="match status" value="1"/>
</dbReference>
<evidence type="ECO:0000313" key="3">
    <source>
        <dbReference type="EMBL" id="TRY19349.1"/>
    </source>
</evidence>
<reference evidence="3 4" key="1">
    <citation type="submission" date="2019-07" db="EMBL/GenBank/DDBJ databases">
        <authorList>
            <person name="Zhou L.-Y."/>
        </authorList>
    </citation>
    <scope>NUCLEOTIDE SEQUENCE [LARGE SCALE GENOMIC DNA]</scope>
    <source>
        <strain evidence="3 4">YIM 101269</strain>
    </source>
</reference>
<dbReference type="Pfam" id="PF21686">
    <property type="entry name" value="LigD_Prim-Pol"/>
    <property type="match status" value="1"/>
</dbReference>
<dbReference type="RefSeq" id="WP_143936438.1">
    <property type="nucleotide sequence ID" value="NZ_VKKG01000001.1"/>
</dbReference>
<sequence>MAKTEAVEIDVDGRAVRLSSPDKLYFPELGLTKRDVAEYVIAVGEGMLAALQDRPTTMERWPGGVVEGAVVSTGRGSWGDAFYQKRTPKGAPDWVQRATITFPSGRVAETVAPADVATLVWMVNLGTLRFHAWPVRASDPDAVDQLRIDLDPQPGTDFADAATAALELRQVLAEAGLEGFPKTSGGRGLHVFVPVSPLDFIDARHATIAIGRELARRMPDAVTVNWWKEERGERIFVDFNQMARDRLMASAYSIRPVPQARVSAPLDWDEVPDVSPEDFTVPTMLERFAERGDVWAPYHEAEPGDPGAVLEWYERDVADGEGEMPYPPEYPKMEGEPPRVQPSRARKPAADDE</sequence>
<organism evidence="3 4">
    <name type="scientific">Tessaracoccus rhinocerotis</name>
    <dbReference type="NCBI Taxonomy" id="1689449"/>
    <lineage>
        <taxon>Bacteria</taxon>
        <taxon>Bacillati</taxon>
        <taxon>Actinomycetota</taxon>
        <taxon>Actinomycetes</taxon>
        <taxon>Propionibacteriales</taxon>
        <taxon>Propionibacteriaceae</taxon>
        <taxon>Tessaracoccus</taxon>
    </lineage>
</organism>
<dbReference type="AlphaFoldDB" id="A0A553K3R7"/>
<evidence type="ECO:0000313" key="4">
    <source>
        <dbReference type="Proteomes" id="UP000317638"/>
    </source>
</evidence>
<evidence type="ECO:0000259" key="2">
    <source>
        <dbReference type="Pfam" id="PF21686"/>
    </source>
</evidence>
<dbReference type="OrthoDB" id="4296267at2"/>
<comment type="caution">
    <text evidence="3">The sequence shown here is derived from an EMBL/GenBank/DDBJ whole genome shotgun (WGS) entry which is preliminary data.</text>
</comment>
<dbReference type="InterPro" id="IPR014145">
    <property type="entry name" value="LigD_pol_dom"/>
</dbReference>
<dbReference type="PANTHER" id="PTHR42705">
    <property type="entry name" value="BIFUNCTIONAL NON-HOMOLOGOUS END JOINING PROTEIN LIGD"/>
    <property type="match status" value="1"/>
</dbReference>
<dbReference type="InterPro" id="IPR052171">
    <property type="entry name" value="NHEJ_LigD"/>
</dbReference>
<protein>
    <submittedName>
        <fullName evidence="3">ATP-dependent DNA ligase</fullName>
    </submittedName>
</protein>
<keyword evidence="4" id="KW-1185">Reference proteome</keyword>
<gene>
    <name evidence="3" type="ORF">FOJ82_00045</name>
</gene>
<proteinExistence type="predicted"/>
<feature type="region of interest" description="Disordered" evidence="1">
    <location>
        <begin position="316"/>
        <end position="353"/>
    </location>
</feature>
<dbReference type="Gene3D" id="3.90.920.10">
    <property type="entry name" value="DNA primase, PRIM domain"/>
    <property type="match status" value="1"/>
</dbReference>